<reference evidence="1 2" key="1">
    <citation type="submission" date="2015-01" db="EMBL/GenBank/DDBJ databases">
        <title>The Genome Sequence of Capronia semiimmersa CBS27337.</title>
        <authorList>
            <consortium name="The Broad Institute Genomics Platform"/>
            <person name="Cuomo C."/>
            <person name="de Hoog S."/>
            <person name="Gorbushina A."/>
            <person name="Stielow B."/>
            <person name="Teixiera M."/>
            <person name="Abouelleil A."/>
            <person name="Chapman S.B."/>
            <person name="Priest M."/>
            <person name="Young S.K."/>
            <person name="Wortman J."/>
            <person name="Nusbaum C."/>
            <person name="Birren B."/>
        </authorList>
    </citation>
    <scope>NUCLEOTIDE SEQUENCE [LARGE SCALE GENOMIC DNA]</scope>
    <source>
        <strain evidence="1 2">CBS 27337</strain>
    </source>
</reference>
<evidence type="ECO:0000313" key="2">
    <source>
        <dbReference type="Proteomes" id="UP000054266"/>
    </source>
</evidence>
<proteinExistence type="predicted"/>
<accession>A0A0D2G6M1</accession>
<dbReference type="STRING" id="5601.A0A0D2G6M1"/>
<dbReference type="EMBL" id="KN846959">
    <property type="protein sequence ID" value="KIW67594.1"/>
    <property type="molecule type" value="Genomic_DNA"/>
</dbReference>
<organism evidence="1 2">
    <name type="scientific">Phialophora macrospora</name>
    <dbReference type="NCBI Taxonomy" id="1851006"/>
    <lineage>
        <taxon>Eukaryota</taxon>
        <taxon>Fungi</taxon>
        <taxon>Dikarya</taxon>
        <taxon>Ascomycota</taxon>
        <taxon>Pezizomycotina</taxon>
        <taxon>Eurotiomycetes</taxon>
        <taxon>Chaetothyriomycetidae</taxon>
        <taxon>Chaetothyriales</taxon>
        <taxon>Herpotrichiellaceae</taxon>
        <taxon>Phialophora</taxon>
    </lineage>
</organism>
<protein>
    <submittedName>
        <fullName evidence="1">Uncharacterized protein</fullName>
    </submittedName>
</protein>
<dbReference type="InterPro" id="IPR021858">
    <property type="entry name" value="Fun_TF"/>
</dbReference>
<gene>
    <name evidence="1" type="ORF">PV04_06832</name>
</gene>
<evidence type="ECO:0000313" key="1">
    <source>
        <dbReference type="EMBL" id="KIW67594.1"/>
    </source>
</evidence>
<keyword evidence="2" id="KW-1185">Reference proteome</keyword>
<dbReference type="Proteomes" id="UP000054266">
    <property type="component" value="Unassembled WGS sequence"/>
</dbReference>
<dbReference type="PANTHER" id="PTHR37540:SF5">
    <property type="entry name" value="TRANSCRIPTION FACTOR DOMAIN-CONTAINING PROTEIN"/>
    <property type="match status" value="1"/>
</dbReference>
<dbReference type="AlphaFoldDB" id="A0A0D2G6M1"/>
<dbReference type="HOGENOM" id="CLU_023254_0_2_1"/>
<name>A0A0D2G6M1_9EURO</name>
<dbReference type="Pfam" id="PF11951">
    <property type="entry name" value="Fungal_trans_2"/>
    <property type="match status" value="1"/>
</dbReference>
<dbReference type="PANTHER" id="PTHR37540">
    <property type="entry name" value="TRANSCRIPTION FACTOR (ACR-2), PUTATIVE-RELATED-RELATED"/>
    <property type="match status" value="1"/>
</dbReference>
<sequence length="482" mass="54570">MALLSESQRSSASSGTSIGMIFIVSSTAEKASPATRKLIRSHVMQGNKQKKALSDGSKRWAERRAMSGRIRTNPVTLEEGIRTYAPLFPGRVGSDLSFVEFADAIEPSMLSNWIKFSTFAGSVVFPLMAAIGLWNDNSESLYSMATDAAFLHFTAFAVEGFIQRILRGQEDSINTAASLHFQKGLRLLRKRLLEEDDEKKLSDSTISAVLKLASTSHFDGDCEEARQHMAGLRRMVDLRGGLDIFKGTKLVMEMLRSDLRIALLDDSNPVFFRQSSEPVGEYPKQLLPAAGDDMSNQDNFELIRTVDKDLATAWWVMRKFCLLVNLGTQTQRPMYPKIIYETMVTVMYRLLHVSFAAGSVDEAIRLGLLAFCHHVFLQWQDVKLPRYRFLTTYRNCIVRLKLVIGVSSKLMLWLLMTGANSLFEMSEEPWLRDKLRECVTKCEVKAWKGMEEILRSFMWIELLDERPSKQIYASLHLGNGES</sequence>